<dbReference type="EMBL" id="LT629762">
    <property type="protein sequence ID" value="SDS52208.1"/>
    <property type="molecule type" value="Genomic_DNA"/>
</dbReference>
<dbReference type="InterPro" id="IPR046673">
    <property type="entry name" value="ToxA_N"/>
</dbReference>
<proteinExistence type="predicted"/>
<evidence type="ECO:0000313" key="2">
    <source>
        <dbReference type="EMBL" id="SDS52208.1"/>
    </source>
</evidence>
<feature type="domain" description="Dermonecrotic toxin N-terminal" evidence="1">
    <location>
        <begin position="404"/>
        <end position="592"/>
    </location>
</feature>
<organism evidence="2 3">
    <name type="scientific">Pseudomonas prosekii</name>
    <dbReference type="NCBI Taxonomy" id="1148509"/>
    <lineage>
        <taxon>Bacteria</taxon>
        <taxon>Pseudomonadati</taxon>
        <taxon>Pseudomonadota</taxon>
        <taxon>Gammaproteobacteria</taxon>
        <taxon>Pseudomonadales</taxon>
        <taxon>Pseudomonadaceae</taxon>
        <taxon>Pseudomonas</taxon>
    </lineage>
</organism>
<protein>
    <recommendedName>
        <fullName evidence="1">Dermonecrotic toxin N-terminal domain-containing protein</fullName>
    </recommendedName>
</protein>
<sequence length="800" mass="90197">MNVINTHIPANTDIPVQWLERASAPDRQHYSELEQNLIASQIHLDNQLGPLTSVQAYARDLAAQALAKWYRTALDPDTVMTSSRYVFSFGGRSLIQEEKRSLTDLLLHGLHDEGERPQITLQVSETRHMAPDWLEKLMSNDVRAAYGREFRDVYQRPNVLAAMENLTREQLLFSAFSAKLQDHLSDSNLQRVRRLIEGDEDLIIAPVQLHENWRPLAGLAVISSRSPSDDDWLLYAPDSPGGQDWYQLPSLRRVSIDIGSWTETPRGREYLSWQTHALDREVVGGYLQQVSRLPSLWRGVSLAPTPYTGKEALTTVVANHRDWLIAAEESHTPYGYRAATDQQRQVFSRINCELRALRAIEVRQGSFISYDRFCHQLIKQRVEDVLLAAGENVVVDPERIEVQISAQQQMSLTELIVREVHFAADNPNRDLYPRYTLKASHPAISKLDIRHIAGWSRTLRAGEQYIAMLRTTYMNRRHPDGRFKRLLHLGILQRQMRTAIYLALFTGRLSNSHVTELMKVVDGYDPDRPLPEAPLGEEPTAVQHSAMFELRLKGHALIGTFVFRLHIGGLVEEYLFTPNAPDGRELRPFKDFVSAVKTRGLGDYFYARTPAVYQRLVGTYVTDLEQLANFAEAPVLERNSRITDFNSCYDSVLRKVMSDVDEATQSLEEIITGIVFETVLIAATLASVIYPPVGIAVGAALLTKEMVQGAEAYSLGDRATALMHFASALIELAALGKGAHTLTKASKLQKNLIDMLGDIYRIDKLYAKASGLPQLHERAWEEIQELLADPDSASSKTTLA</sequence>
<reference evidence="2 3" key="1">
    <citation type="submission" date="2016-10" db="EMBL/GenBank/DDBJ databases">
        <authorList>
            <person name="de Groot N.N."/>
        </authorList>
    </citation>
    <scope>NUCLEOTIDE SEQUENCE [LARGE SCALE GENOMIC DNA]</scope>
    <source>
        <strain evidence="2 3">LMG 26867</strain>
    </source>
</reference>
<dbReference type="RefSeq" id="WP_092273110.1">
    <property type="nucleotide sequence ID" value="NZ_LT629762.1"/>
</dbReference>
<gene>
    <name evidence="2" type="ORF">SAMN05216222_1641</name>
</gene>
<dbReference type="AlphaFoldDB" id="A0A1H1SWI0"/>
<dbReference type="Proteomes" id="UP000198481">
    <property type="component" value="Chromosome I"/>
</dbReference>
<evidence type="ECO:0000313" key="3">
    <source>
        <dbReference type="Proteomes" id="UP000198481"/>
    </source>
</evidence>
<dbReference type="Pfam" id="PF20178">
    <property type="entry name" value="ToxA_N"/>
    <property type="match status" value="2"/>
</dbReference>
<accession>A0A1H1SWI0</accession>
<name>A0A1H1SWI0_9PSED</name>
<feature type="domain" description="Dermonecrotic toxin N-terminal" evidence="1">
    <location>
        <begin position="51"/>
        <end position="272"/>
    </location>
</feature>
<evidence type="ECO:0000259" key="1">
    <source>
        <dbReference type="Pfam" id="PF20178"/>
    </source>
</evidence>